<keyword evidence="2" id="KW-1185">Reference proteome</keyword>
<organism evidence="1 2">
    <name type="scientific">Brenneria alni</name>
    <dbReference type="NCBI Taxonomy" id="71656"/>
    <lineage>
        <taxon>Bacteria</taxon>
        <taxon>Pseudomonadati</taxon>
        <taxon>Pseudomonadota</taxon>
        <taxon>Gammaproteobacteria</taxon>
        <taxon>Enterobacterales</taxon>
        <taxon>Pectobacteriaceae</taxon>
        <taxon>Brenneria</taxon>
    </lineage>
</organism>
<sequence>MTMIYLDVSLLISKGQHRACYRHPLMLDKCIKVHLNGEYNRETIREIKYYKKIADKTFSVPIIAQYHGVVKTNLGSGYVFDLIKDYNGEVSGTLSSYLSEKTLCEKHKAGILQAYNRMKVLTEQHAIVTMTLKPYNILYRLRNQDEGDLIIIDNLGCANLFPLAYYSSFFARQKLSRRFDDFENMLMREYGITLSG</sequence>
<evidence type="ECO:0008006" key="3">
    <source>
        <dbReference type="Google" id="ProtNLM"/>
    </source>
</evidence>
<evidence type="ECO:0000313" key="1">
    <source>
        <dbReference type="EMBL" id="RLM18354.1"/>
    </source>
</evidence>
<dbReference type="EMBL" id="MJLZ01000069">
    <property type="protein sequence ID" value="RLM18354.1"/>
    <property type="molecule type" value="Genomic_DNA"/>
</dbReference>
<name>A0A421DJ68_9GAMM</name>
<protein>
    <recommendedName>
        <fullName evidence="3">PhoP regulatory network protein YrbL</fullName>
    </recommendedName>
</protein>
<gene>
    <name evidence="1" type="ORF">BIY29_18415</name>
</gene>
<dbReference type="SUPFAM" id="SSF56112">
    <property type="entry name" value="Protein kinase-like (PK-like)"/>
    <property type="match status" value="1"/>
</dbReference>
<proteinExistence type="predicted"/>
<accession>A0A421DJ68</accession>
<dbReference type="OrthoDB" id="595236at2"/>
<dbReference type="Pfam" id="PF10707">
    <property type="entry name" value="YrbL-PhoP_reg"/>
    <property type="match status" value="1"/>
</dbReference>
<evidence type="ECO:0000313" key="2">
    <source>
        <dbReference type="Proteomes" id="UP000285648"/>
    </source>
</evidence>
<dbReference type="InterPro" id="IPR011009">
    <property type="entry name" value="Kinase-like_dom_sf"/>
</dbReference>
<comment type="caution">
    <text evidence="1">The sequence shown here is derived from an EMBL/GenBank/DDBJ whole genome shotgun (WGS) entry which is preliminary data.</text>
</comment>
<dbReference type="AlphaFoldDB" id="A0A421DJ68"/>
<dbReference type="RefSeq" id="WP_121576596.1">
    <property type="nucleotide sequence ID" value="NZ_MJLZ01000069.1"/>
</dbReference>
<dbReference type="InterPro" id="IPR019647">
    <property type="entry name" value="PhoP_reg_network_YrbL"/>
</dbReference>
<dbReference type="Proteomes" id="UP000285648">
    <property type="component" value="Unassembled WGS sequence"/>
</dbReference>
<reference evidence="1 2" key="1">
    <citation type="submission" date="2016-09" db="EMBL/GenBank/DDBJ databases">
        <authorList>
            <person name="Doonan J."/>
            <person name="Pachebat J.A."/>
            <person name="Golyshin P.N."/>
            <person name="Denman S."/>
            <person name="Mcdonald J.E."/>
        </authorList>
    </citation>
    <scope>NUCLEOTIDE SEQUENCE [LARGE SCALE GENOMIC DNA]</scope>
    <source>
        <strain evidence="1 2">NCPPB 3934</strain>
    </source>
</reference>